<evidence type="ECO:0000313" key="3">
    <source>
        <dbReference type="EMBL" id="GAA0166220.1"/>
    </source>
</evidence>
<dbReference type="GO" id="GO:0005524">
    <property type="term" value="F:ATP binding"/>
    <property type="evidence" value="ECO:0007669"/>
    <property type="project" value="InterPro"/>
</dbReference>
<accession>A0AAV3QTM7</accession>
<dbReference type="Gene3D" id="1.10.510.10">
    <property type="entry name" value="Transferase(Phosphotransferase) domain 1"/>
    <property type="match status" value="1"/>
</dbReference>
<protein>
    <recommendedName>
        <fullName evidence="2">Protein kinase domain-containing protein</fullName>
    </recommendedName>
</protein>
<dbReference type="InterPro" id="IPR011009">
    <property type="entry name" value="Kinase-like_dom_sf"/>
</dbReference>
<dbReference type="SUPFAM" id="SSF56112">
    <property type="entry name" value="Protein kinase-like (PK-like)"/>
    <property type="match status" value="1"/>
</dbReference>
<evidence type="ECO:0000256" key="1">
    <source>
        <dbReference type="SAM" id="MobiDB-lite"/>
    </source>
</evidence>
<dbReference type="GO" id="GO:0004672">
    <property type="term" value="F:protein kinase activity"/>
    <property type="evidence" value="ECO:0007669"/>
    <property type="project" value="InterPro"/>
</dbReference>
<dbReference type="Gene3D" id="3.30.200.20">
    <property type="entry name" value="Phosphorylase Kinase, domain 1"/>
    <property type="match status" value="1"/>
</dbReference>
<name>A0AAV3QTM7_LITER</name>
<organism evidence="3 4">
    <name type="scientific">Lithospermum erythrorhizon</name>
    <name type="common">Purple gromwell</name>
    <name type="synonym">Lithospermum officinale var. erythrorhizon</name>
    <dbReference type="NCBI Taxonomy" id="34254"/>
    <lineage>
        <taxon>Eukaryota</taxon>
        <taxon>Viridiplantae</taxon>
        <taxon>Streptophyta</taxon>
        <taxon>Embryophyta</taxon>
        <taxon>Tracheophyta</taxon>
        <taxon>Spermatophyta</taxon>
        <taxon>Magnoliopsida</taxon>
        <taxon>eudicotyledons</taxon>
        <taxon>Gunneridae</taxon>
        <taxon>Pentapetalae</taxon>
        <taxon>asterids</taxon>
        <taxon>lamiids</taxon>
        <taxon>Boraginales</taxon>
        <taxon>Boraginaceae</taxon>
        <taxon>Boraginoideae</taxon>
        <taxon>Lithospermeae</taxon>
        <taxon>Lithospermum</taxon>
    </lineage>
</organism>
<feature type="compositionally biased region" description="Low complexity" evidence="1">
    <location>
        <begin position="27"/>
        <end position="48"/>
    </location>
</feature>
<evidence type="ECO:0000259" key="2">
    <source>
        <dbReference type="PROSITE" id="PS50011"/>
    </source>
</evidence>
<keyword evidence="4" id="KW-1185">Reference proteome</keyword>
<dbReference type="PANTHER" id="PTHR46863">
    <property type="entry name" value="OS09G0572100 PROTEIN"/>
    <property type="match status" value="1"/>
</dbReference>
<sequence>MCKSKKKLSKQVMNPSPKPSATKKPKSTSSSSSSFGPQSSSSSSTISKNYMNTTPSSSYNFKDASSWQTSSISVSSRTSLSSLRENIIIPEQPHFYDFSEIRSATNNFLIKPFSSSTSSTSWRCTIRNQSVVVIQRKFRRQMDTSEVIDRLTHICRSHHASLIKLKGASISGNYIYLVYEYVQGATLAECLRNSRNPNFSILSTWMSRAQVALDVAHGLDYIHNSTGLGQKFVHNHVKSSSIIVTEPNFSSKMCHFGTAELCGEMVDNMVQVNQEKQRPDNKFEGTRGYISPEYRTTGISTPKTDVYAFGVVILELLSGEEPLRYIFDRGGKGYLRKSVIEGAREAVGGGGVRRWVDKRLKDSYPVEVVEKMVKLGLECVEEDPNERPGMGKVVGRISQMYLESQNWSEKMGTPLDLTMSLGPR</sequence>
<gene>
    <name evidence="3" type="ORF">LIER_21425</name>
</gene>
<dbReference type="Proteomes" id="UP001454036">
    <property type="component" value="Unassembled WGS sequence"/>
</dbReference>
<feature type="domain" description="Protein kinase" evidence="2">
    <location>
        <begin position="107"/>
        <end position="402"/>
    </location>
</feature>
<dbReference type="AlphaFoldDB" id="A0AAV3QTM7"/>
<evidence type="ECO:0000313" key="4">
    <source>
        <dbReference type="Proteomes" id="UP001454036"/>
    </source>
</evidence>
<reference evidence="3 4" key="1">
    <citation type="submission" date="2024-01" db="EMBL/GenBank/DDBJ databases">
        <title>The complete chloroplast genome sequence of Lithospermum erythrorhizon: insights into the phylogenetic relationship among Boraginaceae species and the maternal lineages of purple gromwells.</title>
        <authorList>
            <person name="Okada T."/>
            <person name="Watanabe K."/>
        </authorList>
    </citation>
    <scope>NUCLEOTIDE SEQUENCE [LARGE SCALE GENOMIC DNA]</scope>
</reference>
<dbReference type="Pfam" id="PF07714">
    <property type="entry name" value="PK_Tyr_Ser-Thr"/>
    <property type="match status" value="1"/>
</dbReference>
<dbReference type="EMBL" id="BAABME010005650">
    <property type="protein sequence ID" value="GAA0166220.1"/>
    <property type="molecule type" value="Genomic_DNA"/>
</dbReference>
<dbReference type="PANTHER" id="PTHR46863:SF2">
    <property type="entry name" value="LYSM DOMAIN RECEPTOR-LIKE KINASE 3"/>
    <property type="match status" value="1"/>
</dbReference>
<dbReference type="InterPro" id="IPR000719">
    <property type="entry name" value="Prot_kinase_dom"/>
</dbReference>
<feature type="region of interest" description="Disordered" evidence="1">
    <location>
        <begin position="1"/>
        <end position="48"/>
    </location>
</feature>
<dbReference type="InterPro" id="IPR001245">
    <property type="entry name" value="Ser-Thr/Tyr_kinase_cat_dom"/>
</dbReference>
<proteinExistence type="predicted"/>
<comment type="caution">
    <text evidence="3">The sequence shown here is derived from an EMBL/GenBank/DDBJ whole genome shotgun (WGS) entry which is preliminary data.</text>
</comment>
<dbReference type="PROSITE" id="PS50011">
    <property type="entry name" value="PROTEIN_KINASE_DOM"/>
    <property type="match status" value="1"/>
</dbReference>